<sequence length="122" mass="13761">MEKSKRNLIRCYLVAVDNARDDLPFRSLSNHDDVDIFSWRQTRYIEAVHYRKRTNQVCLVLLDQFDDLQRHLRHISVDIVALNGAGDETNSVVGNQDEGAWISVSGPRHLGDGSVRGQAGAT</sequence>
<organism evidence="2 3">
    <name type="scientific">Linum trigynum</name>
    <dbReference type="NCBI Taxonomy" id="586398"/>
    <lineage>
        <taxon>Eukaryota</taxon>
        <taxon>Viridiplantae</taxon>
        <taxon>Streptophyta</taxon>
        <taxon>Embryophyta</taxon>
        <taxon>Tracheophyta</taxon>
        <taxon>Spermatophyta</taxon>
        <taxon>Magnoliopsida</taxon>
        <taxon>eudicotyledons</taxon>
        <taxon>Gunneridae</taxon>
        <taxon>Pentapetalae</taxon>
        <taxon>rosids</taxon>
        <taxon>fabids</taxon>
        <taxon>Malpighiales</taxon>
        <taxon>Linaceae</taxon>
        <taxon>Linum</taxon>
    </lineage>
</organism>
<evidence type="ECO:0000313" key="3">
    <source>
        <dbReference type="Proteomes" id="UP001497516"/>
    </source>
</evidence>
<reference evidence="2 3" key="1">
    <citation type="submission" date="2024-04" db="EMBL/GenBank/DDBJ databases">
        <authorList>
            <person name="Fracassetti M."/>
        </authorList>
    </citation>
    <scope>NUCLEOTIDE SEQUENCE [LARGE SCALE GENOMIC DNA]</scope>
</reference>
<evidence type="ECO:0000256" key="1">
    <source>
        <dbReference type="SAM" id="MobiDB-lite"/>
    </source>
</evidence>
<proteinExistence type="predicted"/>
<keyword evidence="3" id="KW-1185">Reference proteome</keyword>
<accession>A0AAV2EEC3</accession>
<name>A0AAV2EEC3_9ROSI</name>
<dbReference type="AlphaFoldDB" id="A0AAV2EEC3"/>
<gene>
    <name evidence="2" type="ORF">LTRI10_LOCUS25155</name>
</gene>
<dbReference type="EMBL" id="OZ034817">
    <property type="protein sequence ID" value="CAL1383915.1"/>
    <property type="molecule type" value="Genomic_DNA"/>
</dbReference>
<protein>
    <submittedName>
        <fullName evidence="2">Uncharacterized protein</fullName>
    </submittedName>
</protein>
<evidence type="ECO:0000313" key="2">
    <source>
        <dbReference type="EMBL" id="CAL1383915.1"/>
    </source>
</evidence>
<dbReference type="Proteomes" id="UP001497516">
    <property type="component" value="Chromosome 4"/>
</dbReference>
<feature type="region of interest" description="Disordered" evidence="1">
    <location>
        <begin position="103"/>
        <end position="122"/>
    </location>
</feature>